<dbReference type="PANTHER" id="PTHR35807">
    <property type="entry name" value="TRANSCRIPTIONAL REGULATOR REDD-RELATED"/>
    <property type="match status" value="1"/>
</dbReference>
<dbReference type="OrthoDB" id="3817100at2"/>
<dbReference type="GO" id="GO:0000160">
    <property type="term" value="P:phosphorelay signal transduction system"/>
    <property type="evidence" value="ECO:0007669"/>
    <property type="project" value="InterPro"/>
</dbReference>
<keyword evidence="4" id="KW-0804">Transcription</keyword>
<keyword evidence="3 5" id="KW-0238">DNA-binding</keyword>
<dbReference type="SUPFAM" id="SSF48452">
    <property type="entry name" value="TPR-like"/>
    <property type="match status" value="1"/>
</dbReference>
<dbReference type="Gene3D" id="1.10.10.10">
    <property type="entry name" value="Winged helix-like DNA-binding domain superfamily/Winged helix DNA-binding domain"/>
    <property type="match status" value="1"/>
</dbReference>
<evidence type="ECO:0000256" key="4">
    <source>
        <dbReference type="ARBA" id="ARBA00023163"/>
    </source>
</evidence>
<dbReference type="RefSeq" id="WP_091287571.1">
    <property type="nucleotide sequence ID" value="NZ_FNON01000001.1"/>
</dbReference>
<dbReference type="Proteomes" id="UP000199515">
    <property type="component" value="Unassembled WGS sequence"/>
</dbReference>
<keyword evidence="2" id="KW-0805">Transcription regulation</keyword>
<reference evidence="7 8" key="1">
    <citation type="submission" date="2016-10" db="EMBL/GenBank/DDBJ databases">
        <authorList>
            <person name="de Groot N.N."/>
        </authorList>
    </citation>
    <scope>NUCLEOTIDE SEQUENCE [LARGE SCALE GENOMIC DNA]</scope>
    <source>
        <strain evidence="7 8">CPCC 202699</strain>
    </source>
</reference>
<dbReference type="PROSITE" id="PS51755">
    <property type="entry name" value="OMPR_PHOB"/>
    <property type="match status" value="1"/>
</dbReference>
<keyword evidence="8" id="KW-1185">Reference proteome</keyword>
<dbReference type="FunFam" id="1.25.40.10:FF:000222">
    <property type="entry name" value="SARP family transcriptional regulator"/>
    <property type="match status" value="1"/>
</dbReference>
<dbReference type="CDD" id="cd15831">
    <property type="entry name" value="BTAD"/>
    <property type="match status" value="1"/>
</dbReference>
<dbReference type="InterPro" id="IPR001867">
    <property type="entry name" value="OmpR/PhoB-type_DNA-bd"/>
</dbReference>
<evidence type="ECO:0000256" key="5">
    <source>
        <dbReference type="PROSITE-ProRule" id="PRU01091"/>
    </source>
</evidence>
<gene>
    <name evidence="7" type="ORF">SAMN05421504_1011292</name>
</gene>
<evidence type="ECO:0000313" key="7">
    <source>
        <dbReference type="EMBL" id="SDW70226.1"/>
    </source>
</evidence>
<dbReference type="InterPro" id="IPR036388">
    <property type="entry name" value="WH-like_DNA-bd_sf"/>
</dbReference>
<dbReference type="InterPro" id="IPR011990">
    <property type="entry name" value="TPR-like_helical_dom_sf"/>
</dbReference>
<evidence type="ECO:0000259" key="6">
    <source>
        <dbReference type="PROSITE" id="PS51755"/>
    </source>
</evidence>
<dbReference type="GO" id="GO:0003677">
    <property type="term" value="F:DNA binding"/>
    <property type="evidence" value="ECO:0007669"/>
    <property type="project" value="UniProtKB-UniRule"/>
</dbReference>
<dbReference type="SMART" id="SM01043">
    <property type="entry name" value="BTAD"/>
    <property type="match status" value="1"/>
</dbReference>
<name>A0A1H2VPK6_9PSEU</name>
<comment type="similarity">
    <text evidence="1">Belongs to the AfsR/DnrI/RedD regulatory family.</text>
</comment>
<evidence type="ECO:0000256" key="1">
    <source>
        <dbReference type="ARBA" id="ARBA00005820"/>
    </source>
</evidence>
<dbReference type="SUPFAM" id="SSF46894">
    <property type="entry name" value="C-terminal effector domain of the bipartite response regulators"/>
    <property type="match status" value="1"/>
</dbReference>
<dbReference type="STRING" id="589385.SAMN05421504_1011292"/>
<protein>
    <submittedName>
        <fullName evidence="7">DNA-binding transcriptional activator of the SARP family</fullName>
    </submittedName>
</protein>
<dbReference type="InterPro" id="IPR051677">
    <property type="entry name" value="AfsR-DnrI-RedD_regulator"/>
</dbReference>
<dbReference type="Gene3D" id="1.25.40.10">
    <property type="entry name" value="Tetratricopeptide repeat domain"/>
    <property type="match status" value="1"/>
</dbReference>
<organism evidence="7 8">
    <name type="scientific">Amycolatopsis xylanica</name>
    <dbReference type="NCBI Taxonomy" id="589385"/>
    <lineage>
        <taxon>Bacteria</taxon>
        <taxon>Bacillati</taxon>
        <taxon>Actinomycetota</taxon>
        <taxon>Actinomycetes</taxon>
        <taxon>Pseudonocardiales</taxon>
        <taxon>Pseudonocardiaceae</taxon>
        <taxon>Amycolatopsis</taxon>
    </lineage>
</organism>
<feature type="DNA-binding region" description="OmpR/PhoB-type" evidence="5">
    <location>
        <begin position="1"/>
        <end position="97"/>
    </location>
</feature>
<evidence type="ECO:0000313" key="8">
    <source>
        <dbReference type="Proteomes" id="UP000199515"/>
    </source>
</evidence>
<dbReference type="Pfam" id="PF03704">
    <property type="entry name" value="BTAD"/>
    <property type="match status" value="1"/>
</dbReference>
<evidence type="ECO:0000256" key="2">
    <source>
        <dbReference type="ARBA" id="ARBA00023015"/>
    </source>
</evidence>
<sequence>MKFNILGSIQMLHEGESCTPSAPKVRRTLALLLLRTNHLVNTSSLIDELWCDNPPRSAITTTQTYIYQLRKILLRVLGEQAAAEMLLTQPPGYVLRLEDDQLDVKVFDRLAEQGRDLVARNRLEDGSRVLRAALSLWRGSALADVTAGPILESYVSHLEETRIRTLELRVQTDVRLGRYRELIPELRSLVATHPLNEWFHAQLITALRQAGRRGEALQAYQSLRRVLRDDLGLEPSQSVRRLQEDLLNGGDQQGSLATVVELPSPAERREFGSLAII</sequence>
<proteinExistence type="inferred from homology"/>
<dbReference type="GO" id="GO:0006355">
    <property type="term" value="P:regulation of DNA-templated transcription"/>
    <property type="evidence" value="ECO:0007669"/>
    <property type="project" value="InterPro"/>
</dbReference>
<dbReference type="AlphaFoldDB" id="A0A1H2VPK6"/>
<dbReference type="InterPro" id="IPR005158">
    <property type="entry name" value="BTAD"/>
</dbReference>
<accession>A0A1H2VPK6</accession>
<dbReference type="PANTHER" id="PTHR35807:SF1">
    <property type="entry name" value="TRANSCRIPTIONAL REGULATOR REDD"/>
    <property type="match status" value="1"/>
</dbReference>
<dbReference type="InterPro" id="IPR016032">
    <property type="entry name" value="Sig_transdc_resp-reg_C-effctor"/>
</dbReference>
<feature type="domain" description="OmpR/PhoB-type" evidence="6">
    <location>
        <begin position="1"/>
        <end position="97"/>
    </location>
</feature>
<dbReference type="EMBL" id="FNON01000001">
    <property type="protein sequence ID" value="SDW70226.1"/>
    <property type="molecule type" value="Genomic_DNA"/>
</dbReference>
<evidence type="ECO:0000256" key="3">
    <source>
        <dbReference type="ARBA" id="ARBA00023125"/>
    </source>
</evidence>